<dbReference type="Proteomes" id="UP000265719">
    <property type="component" value="Chromosome"/>
</dbReference>
<organism evidence="2 3">
    <name type="scientific">Thermobifida halotolerans</name>
    <dbReference type="NCBI Taxonomy" id="483545"/>
    <lineage>
        <taxon>Bacteria</taxon>
        <taxon>Bacillati</taxon>
        <taxon>Actinomycetota</taxon>
        <taxon>Actinomycetes</taxon>
        <taxon>Streptosporangiales</taxon>
        <taxon>Nocardiopsidaceae</taxon>
        <taxon>Thermobifida</taxon>
    </lineage>
</organism>
<proteinExistence type="predicted"/>
<dbReference type="InterPro" id="IPR013670">
    <property type="entry name" value="EcoEI_R_C_dom"/>
</dbReference>
<keyword evidence="3" id="KW-1185">Reference proteome</keyword>
<dbReference type="Pfam" id="PF08463">
    <property type="entry name" value="EcoEI_R_C"/>
    <property type="match status" value="1"/>
</dbReference>
<protein>
    <recommendedName>
        <fullName evidence="1">EcoEI R protein C-terminal domain-containing protein</fullName>
    </recommendedName>
</protein>
<dbReference type="AlphaFoldDB" id="A0AA97M1U3"/>
<reference evidence="2" key="1">
    <citation type="submission" date="2020-10" db="EMBL/GenBank/DDBJ databases">
        <title>De novo genome project of the cellulose decomposer Thermobifida halotolerans type strain.</title>
        <authorList>
            <person name="Nagy I."/>
            <person name="Horvath B."/>
            <person name="Kukolya J."/>
            <person name="Nagy I."/>
            <person name="Orsini M."/>
        </authorList>
    </citation>
    <scope>NUCLEOTIDE SEQUENCE</scope>
    <source>
        <strain evidence="2">DSM 44931</strain>
    </source>
</reference>
<evidence type="ECO:0000313" key="3">
    <source>
        <dbReference type="Proteomes" id="UP000265719"/>
    </source>
</evidence>
<dbReference type="EMBL" id="CP063196">
    <property type="protein sequence ID" value="UOE21984.1"/>
    <property type="molecule type" value="Genomic_DNA"/>
</dbReference>
<dbReference type="KEGG" id="thao:NI17_010730"/>
<evidence type="ECO:0000259" key="1">
    <source>
        <dbReference type="Pfam" id="PF08463"/>
    </source>
</evidence>
<gene>
    <name evidence="2" type="ORF">NI17_010730</name>
</gene>
<accession>A0AA97M1U3</accession>
<feature type="domain" description="EcoEI R protein C-terminal" evidence="1">
    <location>
        <begin position="10"/>
        <end position="97"/>
    </location>
</feature>
<dbReference type="GO" id="GO:0003677">
    <property type="term" value="F:DNA binding"/>
    <property type="evidence" value="ECO:0007669"/>
    <property type="project" value="InterPro"/>
</dbReference>
<evidence type="ECO:0000313" key="2">
    <source>
        <dbReference type="EMBL" id="UOE21984.1"/>
    </source>
</evidence>
<dbReference type="GO" id="GO:0003824">
    <property type="term" value="F:catalytic activity"/>
    <property type="evidence" value="ECO:0007669"/>
    <property type="project" value="InterPro"/>
</dbReference>
<dbReference type="GO" id="GO:0006304">
    <property type="term" value="P:DNA modification"/>
    <property type="evidence" value="ECO:0007669"/>
    <property type="project" value="InterPro"/>
</dbReference>
<name>A0AA97M1U3_9ACTN</name>
<sequence>MRRAQREHGGGLGRLVRVLLGLDRDAVEAAFAAFRQGRSLGAAQARFVETMIGYLEGNGTLDVGALYESPFTSLAPNGPEDLFGEADLDALVAVLERIEATAVPS</sequence>